<feature type="region of interest" description="Disordered" evidence="2">
    <location>
        <begin position="81"/>
        <end position="157"/>
    </location>
</feature>
<dbReference type="InterPro" id="IPR013766">
    <property type="entry name" value="Thioredoxin_domain"/>
</dbReference>
<dbReference type="SMART" id="SM00028">
    <property type="entry name" value="TPR"/>
    <property type="match status" value="6"/>
</dbReference>
<evidence type="ECO:0000256" key="1">
    <source>
        <dbReference type="PROSITE-ProRule" id="PRU00339"/>
    </source>
</evidence>
<sequence length="772" mass="82902">MVSDSLLSLSSHTTRFNHRLFIIGKVKKKPVLCSFLSLRKPREKRIMEADTSPTERRNGCGVMELYNGVFRRSKFWRRTQASDVSNGASPGGSSDGGGGGGSNTKRRRGGGAEEGASAVDKPPAPKVAEKYIVSRSPAMSNAPTPTRYQNVGAKPPATTDLVASNSLASSAGKGAVAAPRTAPKAVATLSSELDVVMADYRSNGNLVRVSSSNMMVFGHLGNIKQSAPSATNSNNVLDFLPMTATERAEAAASGNAKSPAAAAAAAGGSRNAVMGNIVKKPASEKEAAREPEGTMCRALSRRLEPEEYKELGNGEFRNGKFAEALAYYDLAVSLDPGKASYRSNKSAALTGLGRLLEAVDECREAVRLDPSYRRAHHRLATLYLRLGEAEKAMTQYKQSGNEATPKEFAQAQAVQAHVARCNEARKLKDWRTMLKEAGCAISAGADSAPQVFAFQAEALLKLHRHQDADATLSSTPTLDPEAATKFFGAAASAYLSMTSAQVDMAAGRFDEAVTAAQRAARLEPSSKEAGAVARRARTVAAARSKGNDFFKAAKFGEACWAYGEGLDHDPQNAVLLCNRAAARSKLGQWEKALEDCNAALKVRPGYNKARLRRADCNAKLERWEASIQDYEALISETPGDEEVGRALFEAQVQLKKQRGEDVGDMKFGSDVVVVTSNDRFRLAVTSPGMSVVLFCKKTCNVTKQMAFAEQLCKRYPSVKFLKVDVEENPYISKSEGVGSVPSFHIYKNGSKVKDVDGGSHDLVESSVKFFSS</sequence>
<dbReference type="Gene3D" id="3.40.30.10">
    <property type="entry name" value="Glutaredoxin"/>
    <property type="match status" value="1"/>
</dbReference>
<evidence type="ECO:0000313" key="5">
    <source>
        <dbReference type="Proteomes" id="UP000825729"/>
    </source>
</evidence>
<comment type="caution">
    <text evidence="4">The sequence shown here is derived from an EMBL/GenBank/DDBJ whole genome shotgun (WGS) entry which is preliminary data.</text>
</comment>
<dbReference type="Proteomes" id="UP000825729">
    <property type="component" value="Unassembled WGS sequence"/>
</dbReference>
<dbReference type="InterPro" id="IPR044534">
    <property type="entry name" value="TTL1-4"/>
</dbReference>
<dbReference type="PANTHER" id="PTHR46050:SF7">
    <property type="entry name" value="TETRATRICOPEPTIDE REPEAT (TPR)-LIKE SUPERFAMILY PROTEIN"/>
    <property type="match status" value="1"/>
</dbReference>
<dbReference type="PROSITE" id="PS50005">
    <property type="entry name" value="TPR"/>
    <property type="match status" value="1"/>
</dbReference>
<evidence type="ECO:0000313" key="4">
    <source>
        <dbReference type="EMBL" id="KAG9451571.1"/>
    </source>
</evidence>
<dbReference type="InterPro" id="IPR036249">
    <property type="entry name" value="Thioredoxin-like_sf"/>
</dbReference>
<dbReference type="SUPFAM" id="SSF52833">
    <property type="entry name" value="Thioredoxin-like"/>
    <property type="match status" value="1"/>
</dbReference>
<dbReference type="InterPro" id="IPR011990">
    <property type="entry name" value="TPR-like_helical_dom_sf"/>
</dbReference>
<dbReference type="Pfam" id="PF13181">
    <property type="entry name" value="TPR_8"/>
    <property type="match status" value="1"/>
</dbReference>
<reference evidence="4 5" key="1">
    <citation type="submission" date="2021-07" db="EMBL/GenBank/DDBJ databases">
        <title>The Aristolochia fimbriata genome: insights into angiosperm evolution, floral development and chemical biosynthesis.</title>
        <authorList>
            <person name="Jiao Y."/>
        </authorList>
    </citation>
    <scope>NUCLEOTIDE SEQUENCE [LARGE SCALE GENOMIC DNA]</scope>
    <source>
        <strain evidence="4">IBCAS-2021</strain>
        <tissue evidence="4">Leaf</tissue>
    </source>
</reference>
<name>A0AAV7EUQ8_ARIFI</name>
<dbReference type="EMBL" id="JAINDJ010000004">
    <property type="protein sequence ID" value="KAG9451571.1"/>
    <property type="molecule type" value="Genomic_DNA"/>
</dbReference>
<proteinExistence type="predicted"/>
<gene>
    <name evidence="4" type="ORF">H6P81_011536</name>
</gene>
<evidence type="ECO:0000256" key="2">
    <source>
        <dbReference type="SAM" id="MobiDB-lite"/>
    </source>
</evidence>
<feature type="repeat" description="TPR" evidence="1">
    <location>
        <begin position="305"/>
        <end position="338"/>
    </location>
</feature>
<organism evidence="4 5">
    <name type="scientific">Aristolochia fimbriata</name>
    <name type="common">White veined hardy Dutchman's pipe vine</name>
    <dbReference type="NCBI Taxonomy" id="158543"/>
    <lineage>
        <taxon>Eukaryota</taxon>
        <taxon>Viridiplantae</taxon>
        <taxon>Streptophyta</taxon>
        <taxon>Embryophyta</taxon>
        <taxon>Tracheophyta</taxon>
        <taxon>Spermatophyta</taxon>
        <taxon>Magnoliopsida</taxon>
        <taxon>Magnoliidae</taxon>
        <taxon>Piperales</taxon>
        <taxon>Aristolochiaceae</taxon>
        <taxon>Aristolochia</taxon>
    </lineage>
</organism>
<evidence type="ECO:0000259" key="3">
    <source>
        <dbReference type="Pfam" id="PF00085"/>
    </source>
</evidence>
<dbReference type="Pfam" id="PF00085">
    <property type="entry name" value="Thioredoxin"/>
    <property type="match status" value="1"/>
</dbReference>
<feature type="compositionally biased region" description="Gly residues" evidence="2">
    <location>
        <begin position="89"/>
        <end position="102"/>
    </location>
</feature>
<keyword evidence="1" id="KW-0802">TPR repeat</keyword>
<dbReference type="SUPFAM" id="SSF48452">
    <property type="entry name" value="TPR-like"/>
    <property type="match status" value="2"/>
</dbReference>
<dbReference type="Pfam" id="PF13432">
    <property type="entry name" value="TPR_16"/>
    <property type="match status" value="1"/>
</dbReference>
<dbReference type="AlphaFoldDB" id="A0AAV7EUQ8"/>
<dbReference type="PANTHER" id="PTHR46050">
    <property type="entry name" value="TPR REPEAT-CONTAINING THIOREDOXIN"/>
    <property type="match status" value="1"/>
</dbReference>
<accession>A0AAV7EUQ8</accession>
<keyword evidence="5" id="KW-1185">Reference proteome</keyword>
<dbReference type="Gene3D" id="1.25.40.10">
    <property type="entry name" value="Tetratricopeptide repeat domain"/>
    <property type="match status" value="1"/>
</dbReference>
<dbReference type="GO" id="GO:0006950">
    <property type="term" value="P:response to stress"/>
    <property type="evidence" value="ECO:0007669"/>
    <property type="project" value="UniProtKB-ARBA"/>
</dbReference>
<feature type="domain" description="Thioredoxin" evidence="3">
    <location>
        <begin position="672"/>
        <end position="760"/>
    </location>
</feature>
<feature type="compositionally biased region" description="Polar residues" evidence="2">
    <location>
        <begin position="137"/>
        <end position="149"/>
    </location>
</feature>
<dbReference type="CDD" id="cd02947">
    <property type="entry name" value="TRX_family"/>
    <property type="match status" value="1"/>
</dbReference>
<dbReference type="GO" id="GO:0005737">
    <property type="term" value="C:cytoplasm"/>
    <property type="evidence" value="ECO:0007669"/>
    <property type="project" value="TreeGrafter"/>
</dbReference>
<protein>
    <recommendedName>
        <fullName evidence="3">Thioredoxin domain-containing protein</fullName>
    </recommendedName>
</protein>
<dbReference type="InterPro" id="IPR019734">
    <property type="entry name" value="TPR_rpt"/>
</dbReference>
<dbReference type="Pfam" id="PF00515">
    <property type="entry name" value="TPR_1"/>
    <property type="match status" value="1"/>
</dbReference>